<dbReference type="Pfam" id="PF04434">
    <property type="entry name" value="SWIM"/>
    <property type="match status" value="1"/>
</dbReference>
<evidence type="ECO:0000256" key="3">
    <source>
        <dbReference type="ARBA" id="ARBA00022833"/>
    </source>
</evidence>
<comment type="caution">
    <text evidence="7">The sequence shown here is derived from an EMBL/GenBank/DDBJ whole genome shotgun (WGS) entry which is preliminary data.</text>
</comment>
<proteinExistence type="predicted"/>
<evidence type="ECO:0000256" key="5">
    <source>
        <dbReference type="SAM" id="MobiDB-lite"/>
    </source>
</evidence>
<dbReference type="InterPro" id="IPR018289">
    <property type="entry name" value="MULE_transposase_dom"/>
</dbReference>
<keyword evidence="3" id="KW-0862">Zinc</keyword>
<sequence length="861" mass="98759">MTRRRDTLEKNLGTGCPDVVGSPCPEDLFPLDGVTRRRDTLSRGFKMTSMQLVLNWGGRWKSHHGQYWYEGQRAKAFDFPRDANYDLLLDKVYYVTGIDRDHYRVSMTTVAHTFRPSMPIEIVDDEDVALLLRRENVDPLVCISIEEIDNECPERNHKPPESSANPHHETREYEFHHTQKSNIQVTDIDEFQTSDVPNMGANLDDIVEGFTPTANIDTTSPRLIPDHYETEPQFNPIPNQFPSRYDEQFAHVQRLVPPPCAFYSIHSGEVAPRPITMRIEVGEVFPSKQQLQSQLGRYCLANQCQIRVFKSDTTRYQVRCIVEGCNWRMRAAKVQNSDHFQIRKFDNQHTCSTEARFSHQRQASARVIGEHIQEKLHDHRLYKQKEIINDMQREFGISCNYHKGYRARHIALEEVQRTPVESYSILPSYLYMLEQTNPGTITDFHTDSSDRFMYMFFCFKACIDGFLSSIRPVIAIDGTFLTGPHRGVLFVAVYMDGNEQIFPLAFGVGDSETNEAWEWFLSRLHKAVGEVDDLVIVSDRKNSIITGVEKVFPNSFHGACAIHLQRNMLGHYGKNKALKRYFERAARVYRESQFRQRMEQLANINSEAAWYVTDAGFDRWSRAYSPRKRYNIMSTNIAESMNNAIKGCKELPITGVIDYIRGVLQGWFHDRRTAALKLTTQLTTAADVAIGVKDDEARYMRVYPITFYTFVVKDGDLDGHVDLTTKSCSCREFDVDQLPCAHALTYIRLRGFSFPDYCSLYYSSTFLVTAYSGEIHPVGQPSEWLVPSNIASKIVHPPVGRRPPGRPRKNRNPSFGEEVTQRRCTTCHRVGHNSHTCTYPKSSTMGSTCEIGEASGSHNVL</sequence>
<dbReference type="InterPro" id="IPR007527">
    <property type="entry name" value="Znf_SWIM"/>
</dbReference>
<dbReference type="PANTHER" id="PTHR31973:SF113">
    <property type="entry name" value="PROTEIN FAR1-RELATED SEQUENCE 5-LIKE"/>
    <property type="match status" value="1"/>
</dbReference>
<feature type="region of interest" description="Disordered" evidence="5">
    <location>
        <begin position="795"/>
        <end position="817"/>
    </location>
</feature>
<keyword evidence="8" id="KW-1185">Reference proteome</keyword>
<accession>A0A5C7IMR1</accession>
<protein>
    <recommendedName>
        <fullName evidence="6">SWIM-type domain-containing protein</fullName>
    </recommendedName>
</protein>
<dbReference type="AlphaFoldDB" id="A0A5C7IMR1"/>
<dbReference type="Proteomes" id="UP000323000">
    <property type="component" value="Chromosome 2"/>
</dbReference>
<evidence type="ECO:0000256" key="1">
    <source>
        <dbReference type="ARBA" id="ARBA00022723"/>
    </source>
</evidence>
<dbReference type="InterPro" id="IPR004332">
    <property type="entry name" value="Transposase_MuDR"/>
</dbReference>
<keyword evidence="2 4" id="KW-0863">Zinc-finger</keyword>
<dbReference type="Pfam" id="PF10551">
    <property type="entry name" value="MULE"/>
    <property type="match status" value="1"/>
</dbReference>
<evidence type="ECO:0000259" key="6">
    <source>
        <dbReference type="PROSITE" id="PS50966"/>
    </source>
</evidence>
<dbReference type="InterPro" id="IPR006564">
    <property type="entry name" value="Znf_PMZ"/>
</dbReference>
<name>A0A5C7IMR1_9ROSI</name>
<evidence type="ECO:0000313" key="8">
    <source>
        <dbReference type="Proteomes" id="UP000323000"/>
    </source>
</evidence>
<dbReference type="PANTHER" id="PTHR31973">
    <property type="entry name" value="POLYPROTEIN, PUTATIVE-RELATED"/>
    <property type="match status" value="1"/>
</dbReference>
<evidence type="ECO:0000256" key="4">
    <source>
        <dbReference type="PROSITE-ProRule" id="PRU00325"/>
    </source>
</evidence>
<dbReference type="PROSITE" id="PS50966">
    <property type="entry name" value="ZF_SWIM"/>
    <property type="match status" value="1"/>
</dbReference>
<reference evidence="8" key="1">
    <citation type="journal article" date="2019" name="Gigascience">
        <title>De novo genome assembly of the endangered Acer yangbiense, a plant species with extremely small populations endemic to Yunnan Province, China.</title>
        <authorList>
            <person name="Yang J."/>
            <person name="Wariss H.M."/>
            <person name="Tao L."/>
            <person name="Zhang R."/>
            <person name="Yun Q."/>
            <person name="Hollingsworth P."/>
            <person name="Dao Z."/>
            <person name="Luo G."/>
            <person name="Guo H."/>
            <person name="Ma Y."/>
            <person name="Sun W."/>
        </authorList>
    </citation>
    <scope>NUCLEOTIDE SEQUENCE [LARGE SCALE GENOMIC DNA]</scope>
    <source>
        <strain evidence="8">cv. Malutang</strain>
    </source>
</reference>
<dbReference type="OrthoDB" id="1852000at2759"/>
<dbReference type="EMBL" id="VAHF01000002">
    <property type="protein sequence ID" value="TXG70359.1"/>
    <property type="molecule type" value="Genomic_DNA"/>
</dbReference>
<keyword evidence="1" id="KW-0479">Metal-binding</keyword>
<feature type="region of interest" description="Disordered" evidence="5">
    <location>
        <begin position="152"/>
        <end position="171"/>
    </location>
</feature>
<evidence type="ECO:0000313" key="7">
    <source>
        <dbReference type="EMBL" id="TXG70359.1"/>
    </source>
</evidence>
<dbReference type="Pfam" id="PF03108">
    <property type="entry name" value="DBD_Tnp_Mut"/>
    <property type="match status" value="1"/>
</dbReference>
<dbReference type="GO" id="GO:0008270">
    <property type="term" value="F:zinc ion binding"/>
    <property type="evidence" value="ECO:0007669"/>
    <property type="project" value="UniProtKB-KW"/>
</dbReference>
<organism evidence="7 8">
    <name type="scientific">Acer yangbiense</name>
    <dbReference type="NCBI Taxonomy" id="1000413"/>
    <lineage>
        <taxon>Eukaryota</taxon>
        <taxon>Viridiplantae</taxon>
        <taxon>Streptophyta</taxon>
        <taxon>Embryophyta</taxon>
        <taxon>Tracheophyta</taxon>
        <taxon>Spermatophyta</taxon>
        <taxon>Magnoliopsida</taxon>
        <taxon>eudicotyledons</taxon>
        <taxon>Gunneridae</taxon>
        <taxon>Pentapetalae</taxon>
        <taxon>rosids</taxon>
        <taxon>malvids</taxon>
        <taxon>Sapindales</taxon>
        <taxon>Sapindaceae</taxon>
        <taxon>Hippocastanoideae</taxon>
        <taxon>Acereae</taxon>
        <taxon>Acer</taxon>
    </lineage>
</organism>
<dbReference type="SMART" id="SM00575">
    <property type="entry name" value="ZnF_PMZ"/>
    <property type="match status" value="1"/>
</dbReference>
<feature type="domain" description="SWIM-type" evidence="6">
    <location>
        <begin position="708"/>
        <end position="751"/>
    </location>
</feature>
<evidence type="ECO:0000256" key="2">
    <source>
        <dbReference type="ARBA" id="ARBA00022771"/>
    </source>
</evidence>
<gene>
    <name evidence="7" type="ORF">EZV62_005294</name>
</gene>